<sequence>MLGIGMGSDEGRTFGKGPRELCGAVDLISKFKLQKHCDLFCRSSVPSSLTVSNYLGDVVGDSKIRKEEEANLDRLLPSTHRVKDGRYDISPFDLRVLLGAFELREAVDVVAKTKDDSKSKRKVKRKRNHRQERIMKRVEKRR</sequence>
<dbReference type="EMBL" id="CM042884">
    <property type="protein sequence ID" value="KAI4368071.1"/>
    <property type="molecule type" value="Genomic_DNA"/>
</dbReference>
<keyword evidence="2" id="KW-1185">Reference proteome</keyword>
<comment type="caution">
    <text evidence="1">The sequence shown here is derived from an EMBL/GenBank/DDBJ whole genome shotgun (WGS) entry which is preliminary data.</text>
</comment>
<proteinExistence type="predicted"/>
<protein>
    <submittedName>
        <fullName evidence="1">Uncharacterized protein</fullName>
    </submittedName>
</protein>
<reference evidence="2" key="1">
    <citation type="journal article" date="2023" name="Front. Plant Sci.">
        <title>Chromosomal-level genome assembly of Melastoma candidum provides insights into trichome evolution.</title>
        <authorList>
            <person name="Zhong Y."/>
            <person name="Wu W."/>
            <person name="Sun C."/>
            <person name="Zou P."/>
            <person name="Liu Y."/>
            <person name="Dai S."/>
            <person name="Zhou R."/>
        </authorList>
    </citation>
    <scope>NUCLEOTIDE SEQUENCE [LARGE SCALE GENOMIC DNA]</scope>
</reference>
<organism evidence="1 2">
    <name type="scientific">Melastoma candidum</name>
    <dbReference type="NCBI Taxonomy" id="119954"/>
    <lineage>
        <taxon>Eukaryota</taxon>
        <taxon>Viridiplantae</taxon>
        <taxon>Streptophyta</taxon>
        <taxon>Embryophyta</taxon>
        <taxon>Tracheophyta</taxon>
        <taxon>Spermatophyta</taxon>
        <taxon>Magnoliopsida</taxon>
        <taxon>eudicotyledons</taxon>
        <taxon>Gunneridae</taxon>
        <taxon>Pentapetalae</taxon>
        <taxon>rosids</taxon>
        <taxon>malvids</taxon>
        <taxon>Myrtales</taxon>
        <taxon>Melastomataceae</taxon>
        <taxon>Melastomatoideae</taxon>
        <taxon>Melastomateae</taxon>
        <taxon>Melastoma</taxon>
    </lineage>
</organism>
<name>A0ACB9QMH3_9MYRT</name>
<evidence type="ECO:0000313" key="2">
    <source>
        <dbReference type="Proteomes" id="UP001057402"/>
    </source>
</evidence>
<evidence type="ECO:0000313" key="1">
    <source>
        <dbReference type="EMBL" id="KAI4368071.1"/>
    </source>
</evidence>
<gene>
    <name evidence="1" type="ORF">MLD38_016674</name>
</gene>
<dbReference type="Proteomes" id="UP001057402">
    <property type="component" value="Chromosome 5"/>
</dbReference>
<accession>A0ACB9QMH3</accession>